<dbReference type="InterPro" id="IPR052896">
    <property type="entry name" value="GGT-like_enzyme"/>
</dbReference>
<dbReference type="GO" id="GO:0103068">
    <property type="term" value="F:leukotriene C4 gamma-glutamyl transferase activity"/>
    <property type="evidence" value="ECO:0007669"/>
    <property type="project" value="UniProtKB-EC"/>
</dbReference>
<name>A0ABV2UN90_9ACTN</name>
<protein>
    <submittedName>
        <fullName evidence="1">Gamma-glutamyltransferase</fullName>
        <ecNumber evidence="1">2.3.2.2</ecNumber>
    </submittedName>
</protein>
<keyword evidence="2" id="KW-1185">Reference proteome</keyword>
<comment type="caution">
    <text evidence="1">The sequence shown here is derived from an EMBL/GenBank/DDBJ whole genome shotgun (WGS) entry which is preliminary data.</text>
</comment>
<dbReference type="RefSeq" id="WP_355390225.1">
    <property type="nucleotide sequence ID" value="NZ_JBEXPZ010000001.1"/>
</dbReference>
<keyword evidence="1" id="KW-0012">Acyltransferase</keyword>
<sequence length="539" mass="54955">MSEFTARRLSATGDEWAVATPHSTASDAAADVLRGGGNAVDAALAAAAMLTVVYPNQCSVGGDLLALVGTADGEVRFVNAAGRAPRAVDAGEIAARYESMPVLGALPVTVPGAVAGWAALADTWGTRPLSAALGPAEAAAHEGVPVAPGLALDLRREEQILARDPGMRGVFFADGDVLAAGRTLRQPALARTLASIAAQGPSALYGGDVGQSLVRLLAEQGSAMTVEDLAEHTVRLSGTHSAVYDGVDHLSSGDNSQGLYFLQGLRALDVVRSVRGTLDPLGRDAGVVASVLAQAAADRDRFCCDPEWGEAAPAEELLSEPYVRRIAERAMAGTPVELLGQRKASGDTVAVVATDRDGTWVSLIQSVFHCFGSGVLDPGTGVVLHNRGASFSLDPASPNRLAGGKRPLHTLMPVLVREGGELVGAHGVMGGRAQPQVHTHLALHLAAGATAERAVSAPRWVLGAMEAGVTEGAGTVKAERDVPTAGVRAIEGGGFDVELIDAHDDGVGHGQLVRRAGGADGPRLVAATDPRADGSAVAG</sequence>
<organism evidence="1 2">
    <name type="scientific">Streptomyces ossamyceticus</name>
    <dbReference type="NCBI Taxonomy" id="249581"/>
    <lineage>
        <taxon>Bacteria</taxon>
        <taxon>Bacillati</taxon>
        <taxon>Actinomycetota</taxon>
        <taxon>Actinomycetes</taxon>
        <taxon>Kitasatosporales</taxon>
        <taxon>Streptomycetaceae</taxon>
        <taxon>Streptomyces</taxon>
    </lineage>
</organism>
<dbReference type="InterPro" id="IPR043137">
    <property type="entry name" value="GGT_ssub_C"/>
</dbReference>
<evidence type="ECO:0000313" key="2">
    <source>
        <dbReference type="Proteomes" id="UP001550210"/>
    </source>
</evidence>
<evidence type="ECO:0000313" key="1">
    <source>
        <dbReference type="EMBL" id="MET9843006.1"/>
    </source>
</evidence>
<reference evidence="1 2" key="1">
    <citation type="submission" date="2024-06" db="EMBL/GenBank/DDBJ databases">
        <title>The Natural Products Discovery Center: Release of the First 8490 Sequenced Strains for Exploring Actinobacteria Biosynthetic Diversity.</title>
        <authorList>
            <person name="Kalkreuter E."/>
            <person name="Kautsar S.A."/>
            <person name="Yang D."/>
            <person name="Bader C.D."/>
            <person name="Teijaro C.N."/>
            <person name="Fluegel L."/>
            <person name="Davis C.M."/>
            <person name="Simpson J.R."/>
            <person name="Lauterbach L."/>
            <person name="Steele A.D."/>
            <person name="Gui C."/>
            <person name="Meng S."/>
            <person name="Li G."/>
            <person name="Viehrig K."/>
            <person name="Ye F."/>
            <person name="Su P."/>
            <person name="Kiefer A.F."/>
            <person name="Nichols A."/>
            <person name="Cepeda A.J."/>
            <person name="Yan W."/>
            <person name="Fan B."/>
            <person name="Jiang Y."/>
            <person name="Adhikari A."/>
            <person name="Zheng C.-J."/>
            <person name="Schuster L."/>
            <person name="Cowan T.M."/>
            <person name="Smanski M.J."/>
            <person name="Chevrette M.G."/>
            <person name="De Carvalho L.P.S."/>
            <person name="Shen B."/>
        </authorList>
    </citation>
    <scope>NUCLEOTIDE SEQUENCE [LARGE SCALE GENOMIC DNA]</scope>
    <source>
        <strain evidence="1 2">NPDC006434</strain>
    </source>
</reference>
<dbReference type="PANTHER" id="PTHR43881">
    <property type="entry name" value="GAMMA-GLUTAMYLTRANSPEPTIDASE (AFU_ORTHOLOGUE AFUA_4G13580)"/>
    <property type="match status" value="1"/>
</dbReference>
<proteinExistence type="predicted"/>
<keyword evidence="1" id="KW-0808">Transferase</keyword>
<gene>
    <name evidence="1" type="ORF">ABZZ21_00175</name>
</gene>
<dbReference type="InterPro" id="IPR029055">
    <property type="entry name" value="Ntn_hydrolases_N"/>
</dbReference>
<dbReference type="PANTHER" id="PTHR43881:SF1">
    <property type="entry name" value="GAMMA-GLUTAMYLTRANSPEPTIDASE (AFU_ORTHOLOGUE AFUA_4G13580)"/>
    <property type="match status" value="1"/>
</dbReference>
<dbReference type="EMBL" id="JBEXPZ010000001">
    <property type="protein sequence ID" value="MET9843006.1"/>
    <property type="molecule type" value="Genomic_DNA"/>
</dbReference>
<dbReference type="Proteomes" id="UP001550210">
    <property type="component" value="Unassembled WGS sequence"/>
</dbReference>
<dbReference type="Gene3D" id="3.60.20.40">
    <property type="match status" value="1"/>
</dbReference>
<dbReference type="SUPFAM" id="SSF56235">
    <property type="entry name" value="N-terminal nucleophile aminohydrolases (Ntn hydrolases)"/>
    <property type="match status" value="1"/>
</dbReference>
<accession>A0ABV2UN90</accession>
<dbReference type="Pfam" id="PF01019">
    <property type="entry name" value="G_glu_transpept"/>
    <property type="match status" value="1"/>
</dbReference>
<dbReference type="EC" id="2.3.2.2" evidence="1"/>
<dbReference type="PRINTS" id="PR01210">
    <property type="entry name" value="GGTRANSPTASE"/>
</dbReference>